<organism evidence="1 2">
    <name type="scientific">Mythimna loreyi</name>
    <dbReference type="NCBI Taxonomy" id="667449"/>
    <lineage>
        <taxon>Eukaryota</taxon>
        <taxon>Metazoa</taxon>
        <taxon>Ecdysozoa</taxon>
        <taxon>Arthropoda</taxon>
        <taxon>Hexapoda</taxon>
        <taxon>Insecta</taxon>
        <taxon>Pterygota</taxon>
        <taxon>Neoptera</taxon>
        <taxon>Endopterygota</taxon>
        <taxon>Lepidoptera</taxon>
        <taxon>Glossata</taxon>
        <taxon>Ditrysia</taxon>
        <taxon>Noctuoidea</taxon>
        <taxon>Noctuidae</taxon>
        <taxon>Noctuinae</taxon>
        <taxon>Hadenini</taxon>
        <taxon>Mythimna</taxon>
    </lineage>
</organism>
<keyword evidence="2" id="KW-1185">Reference proteome</keyword>
<accession>A0ACC2Q1U0</accession>
<sequence>MSESKKNVEINNGWILCPSKSFPGKFYYFNVVNGETAWSQNQAENKGLKKENSFQKVADISHIYPEPTTLPDESTITYDNIFKTKNPDYPQTVPRPIQLPTFGQVQFPNYVPNIEPIIPNVVWTLVPMLCPETRKPIFDKVSPTMEFQRELFSHSSNVPLCKRFKNYEKYSKFETSTPKNSFFESVPEPKSFVPKSSIKKPTSKLEQQLPTPNLPDAIKNYENTVLSLSSKIENAMSSAEVLNIFEKDPVLENLERSDLRYLLLSKRKSFGPDDTAVERKKPKSDEINPRTPKKKVTFNIKDSSDEETTDDFTPMTPNLSWSTIESPKSPFKLKDKVPPSFVKETYETLPPNAKNSTPTFPPIPTKQLPIFQLTTAKQQATYQQTANNQAPTFQPKPTSQLLTFQPTPSNHLPTFQPTAATANQTPTFQPTATNQGPAFLPTSSNQQTFQPTPTYQQQTFQPTPANQQPTFKNTAWYVVADTDVLLLDFDFVEKLVLTDPKCRLVIPHMVVSDIEALCLGDCRGQQRVIKARQLTRKLSTPPPHCIVSDIEALCLGDCRGQQRVITARQLARKPATPPPHCIVEPRTSNGSLVVTTESILHCCLKAANKNYYVVLITNDPHLLIRATSLNIPAYKLNEIQYGIDISPKSVLEQKNIKINNAVTSTSAEKLLNQKRNVFSSFRDDKAGDKKMNIRSSIKQLSLSSDSESDVGLDDNILNETKSIENIGNTNSDSDISDIFVTSLQLKEKNVLKPQNVPKNPYYPQNVKNGFINFEKRILNPNAVFNTNNLEIKIPNQVKIDNTFQNDYLDYNFENKDEFYPIPIPNIADSKPNSDNSTNKCLTLKQTPHGLIRESMLRNPSQLRIEKIMNAVNTDETPTKETTAVFKIPKLLPIKKTKNKTTAHGENSIANVKIGTQTIDTVNQSLKSYRVKNKIMREKIYMRSEEWMCTFMQIMEDFLVTLLQKNKVCMENTVAPLTIKDTLNCVKMLYDTHTKVRDVINKLSELLDRCMIGVQGQIKMPIAPEYFMKIFGCGVLLVQALEDILPENEDLKDAKIRLDNLHINLKRNIKESDPELVKSPYSNRTDKNDEEIRPPFFKSTGYVLDYLKKHFKEWESFEENMEDQNHKIENHNDFTVVRTLGKNLNLFKIDKRKNISLTNITEEDDSHNKNHYKIMRQIENKQIIDSNNTETKLIRLDNDYDKNTIDLDFLSDEVLNKSDVVTTSVNKITETVEQKQNFELKDEVNNSKLDNNCLEENRENKKLDTIKKVDELELNPSTREPLDLDLLDYSEIYEPSIDKNVDFDVLSVNEKAEKNNNFKVDTPQCIETPVFTLEDFYITPTISPESAKNNENLDDCKISNQSIDSMSSIGNGNVTSSNFNKETENNVTSSKKEEKIEKNTSEIESETYTEEENSINDKCVENSETHNYDSGTHIDDSDFGKQQQIVQNDSADDSGFENDSTYAHSLLKVFLKELCSTFTVIHTFINKFIDEISESEVSAKKMDAFHNQASKALKDMVAIISHLKAIIKRESPEDTALKMLLRNAGVEATADKRMMRYRAVVTKCLEQAQILESALKIIISTTIGDFEALAANTENVNPDFRYFNIFEPNYQPFVGNADKYTRVSLKDPTEIEFAKGLALVRFKLY</sequence>
<evidence type="ECO:0000313" key="2">
    <source>
        <dbReference type="Proteomes" id="UP001231649"/>
    </source>
</evidence>
<reference evidence="1" key="1">
    <citation type="submission" date="2023-03" db="EMBL/GenBank/DDBJ databases">
        <title>Chromosome-level genomes of two armyworms, Mythimna separata and Mythimna loreyi, provide insights into the biosynthesis and reception of sex pheromones.</title>
        <authorList>
            <person name="Zhao H."/>
        </authorList>
    </citation>
    <scope>NUCLEOTIDE SEQUENCE</scope>
    <source>
        <strain evidence="1">BeijingLab</strain>
    </source>
</reference>
<protein>
    <submittedName>
        <fullName evidence="1">Uncharacterized protein</fullName>
    </submittedName>
</protein>
<name>A0ACC2Q1U0_9NEOP</name>
<proteinExistence type="predicted"/>
<evidence type="ECO:0000313" key="1">
    <source>
        <dbReference type="EMBL" id="KAJ8706301.1"/>
    </source>
</evidence>
<gene>
    <name evidence="1" type="ORF">PYW08_010927</name>
</gene>
<dbReference type="Proteomes" id="UP001231649">
    <property type="component" value="Chromosome 28"/>
</dbReference>
<dbReference type="EMBL" id="CM056804">
    <property type="protein sequence ID" value="KAJ8706301.1"/>
    <property type="molecule type" value="Genomic_DNA"/>
</dbReference>
<comment type="caution">
    <text evidence="1">The sequence shown here is derived from an EMBL/GenBank/DDBJ whole genome shotgun (WGS) entry which is preliminary data.</text>
</comment>